<evidence type="ECO:0000313" key="1">
    <source>
        <dbReference type="EMBL" id="RFU93830.1"/>
    </source>
</evidence>
<dbReference type="Pfam" id="PF16258">
    <property type="entry name" value="DUF4912"/>
    <property type="match status" value="1"/>
</dbReference>
<proteinExistence type="predicted"/>
<protein>
    <submittedName>
        <fullName evidence="1">DUF4912 domain-containing protein</fullName>
    </submittedName>
</protein>
<gene>
    <name evidence="1" type="ORF">DYP60_12670</name>
</gene>
<name>A0A372MF52_9SPIR</name>
<organism evidence="1 2">
    <name type="scientific">Sphaerochaeta halotolerans</name>
    <dbReference type="NCBI Taxonomy" id="2293840"/>
    <lineage>
        <taxon>Bacteria</taxon>
        <taxon>Pseudomonadati</taxon>
        <taxon>Spirochaetota</taxon>
        <taxon>Spirochaetia</taxon>
        <taxon>Spirochaetales</taxon>
        <taxon>Sphaerochaetaceae</taxon>
        <taxon>Sphaerochaeta</taxon>
    </lineage>
</organism>
<dbReference type="AlphaFoldDB" id="A0A372MF52"/>
<dbReference type="InterPro" id="IPR032585">
    <property type="entry name" value="DUF4912"/>
</dbReference>
<keyword evidence="2" id="KW-1185">Reference proteome</keyword>
<reference evidence="2" key="1">
    <citation type="submission" date="2018-08" db="EMBL/GenBank/DDBJ databases">
        <authorList>
            <person name="Grouzdev D.S."/>
            <person name="Krutkina M.S."/>
        </authorList>
    </citation>
    <scope>NUCLEOTIDE SEQUENCE [LARGE SCALE GENOMIC DNA]</scope>
    <source>
        <strain evidence="2">4-11</strain>
    </source>
</reference>
<dbReference type="Proteomes" id="UP000264002">
    <property type="component" value="Unassembled WGS sequence"/>
</dbReference>
<dbReference type="EMBL" id="QUWK01000017">
    <property type="protein sequence ID" value="RFU93830.1"/>
    <property type="molecule type" value="Genomic_DNA"/>
</dbReference>
<accession>A0A372MF52</accession>
<comment type="caution">
    <text evidence="1">The sequence shown here is derived from an EMBL/GenBank/DDBJ whole genome shotgun (WGS) entry which is preliminary data.</text>
</comment>
<sequence>MILINIDSLSTTELQYIAQQERLEDWQTLDREELIDALEEAFGEQDDEVYSAQKGKIHRNRFCNSLTDYRGDKQNLSDLPGVEPLPETYLDTSIHLLLRDPQWAYAYWSISPDSRQMVFGEDGQAPSSLFLRVQETRIESGEVLSFDISVDREDTQWNINLPNMGSSYLVDLCWRDRKGNEMSLAQSKRVETYPAYWQKHSGELADNYASFLSNFASLVTKEGEIVDNPVIRDLAQQLCKGVL</sequence>
<reference evidence="1 2" key="2">
    <citation type="submission" date="2018-09" db="EMBL/GenBank/DDBJ databases">
        <title>Genome of Sphaerochaeta halotolerans strain 4-11.</title>
        <authorList>
            <person name="Nazina T.N."/>
            <person name="Sokolova D.S."/>
        </authorList>
    </citation>
    <scope>NUCLEOTIDE SEQUENCE [LARGE SCALE GENOMIC DNA]</scope>
    <source>
        <strain evidence="1 2">4-11</strain>
    </source>
</reference>
<evidence type="ECO:0000313" key="2">
    <source>
        <dbReference type="Proteomes" id="UP000264002"/>
    </source>
</evidence>
<dbReference type="RefSeq" id="WP_117331382.1">
    <property type="nucleotide sequence ID" value="NZ_QUWK01000017.1"/>
</dbReference>